<sequence>MGMGLGPTVLSLQPCQRGVDETMEAWKGETGHLRTLTELLKQPEPQEPLPPPLGPPLGSCVQVQMGDGLPRGSPHNSTDKNRLNNAHLGSATPGPLRGPRQLGGGSVTLQPDYAKFATLKAAALKTAGEDRSHRALQYSG</sequence>
<reference evidence="2 3" key="1">
    <citation type="journal article" date="2011" name="Nature">
        <title>Genome sequencing reveals insights into physiology and longevity of the naked mole rat.</title>
        <authorList>
            <person name="Kim E.B."/>
            <person name="Fang X."/>
            <person name="Fushan A.A."/>
            <person name="Huang Z."/>
            <person name="Lobanov A.V."/>
            <person name="Han L."/>
            <person name="Marino S.M."/>
            <person name="Sun X."/>
            <person name="Turanov A.A."/>
            <person name="Yang P."/>
            <person name="Yim S.H."/>
            <person name="Zhao X."/>
            <person name="Kasaikina M.V."/>
            <person name="Stoletzki N."/>
            <person name="Peng C."/>
            <person name="Polak P."/>
            <person name="Xiong Z."/>
            <person name="Kiezun A."/>
            <person name="Zhu Y."/>
            <person name="Chen Y."/>
            <person name="Kryukov G.V."/>
            <person name="Zhang Q."/>
            <person name="Peshkin L."/>
            <person name="Yang L."/>
            <person name="Bronson R.T."/>
            <person name="Buffenstein R."/>
            <person name="Wang B."/>
            <person name="Han C."/>
            <person name="Li Q."/>
            <person name="Chen L."/>
            <person name="Zhao W."/>
            <person name="Sunyaev S.R."/>
            <person name="Park T.J."/>
            <person name="Zhang G."/>
            <person name="Wang J."/>
            <person name="Gladyshev V.N."/>
        </authorList>
    </citation>
    <scope>NUCLEOTIDE SEQUENCE [LARGE SCALE GENOMIC DNA]</scope>
</reference>
<dbReference type="EMBL" id="JH171304">
    <property type="protein sequence ID" value="EHB11267.1"/>
    <property type="molecule type" value="Genomic_DNA"/>
</dbReference>
<dbReference type="AlphaFoldDB" id="G5BPQ6"/>
<dbReference type="STRING" id="10181.G5BPQ6"/>
<protein>
    <submittedName>
        <fullName evidence="2">Uncharacterized protein</fullName>
    </submittedName>
</protein>
<gene>
    <name evidence="2" type="ORF">GW7_19444</name>
</gene>
<accession>G5BPQ6</accession>
<proteinExistence type="predicted"/>
<dbReference type="eggNOG" id="ENOG502R5Y2">
    <property type="taxonomic scope" value="Eukaryota"/>
</dbReference>
<name>G5BPQ6_HETGA</name>
<dbReference type="Proteomes" id="UP000006813">
    <property type="component" value="Unassembled WGS sequence"/>
</dbReference>
<feature type="region of interest" description="Disordered" evidence="1">
    <location>
        <begin position="41"/>
        <end position="107"/>
    </location>
</feature>
<evidence type="ECO:0000313" key="2">
    <source>
        <dbReference type="EMBL" id="EHB11267.1"/>
    </source>
</evidence>
<evidence type="ECO:0000256" key="1">
    <source>
        <dbReference type="SAM" id="MobiDB-lite"/>
    </source>
</evidence>
<dbReference type="InParanoid" id="G5BPQ6"/>
<evidence type="ECO:0000313" key="3">
    <source>
        <dbReference type="Proteomes" id="UP000006813"/>
    </source>
</evidence>
<feature type="compositionally biased region" description="Pro residues" evidence="1">
    <location>
        <begin position="45"/>
        <end position="55"/>
    </location>
</feature>
<organism evidence="2 3">
    <name type="scientific">Heterocephalus glaber</name>
    <name type="common">Naked mole rat</name>
    <dbReference type="NCBI Taxonomy" id="10181"/>
    <lineage>
        <taxon>Eukaryota</taxon>
        <taxon>Metazoa</taxon>
        <taxon>Chordata</taxon>
        <taxon>Craniata</taxon>
        <taxon>Vertebrata</taxon>
        <taxon>Euteleostomi</taxon>
        <taxon>Mammalia</taxon>
        <taxon>Eutheria</taxon>
        <taxon>Euarchontoglires</taxon>
        <taxon>Glires</taxon>
        <taxon>Rodentia</taxon>
        <taxon>Hystricomorpha</taxon>
        <taxon>Bathyergidae</taxon>
        <taxon>Heterocephalus</taxon>
    </lineage>
</organism>